<dbReference type="Proteomes" id="UP000000422">
    <property type="component" value="Chromosome"/>
</dbReference>
<keyword evidence="3" id="KW-1284">Encapsulin nanocompartment</keyword>
<dbReference type="MEROPS" id="U56.001"/>
<comment type="subcellular location">
    <subcellularLocation>
        <location evidence="1">Encapsulin nanocompartment</location>
    </subcellularLocation>
</comment>
<evidence type="ECO:0000313" key="5">
    <source>
        <dbReference type="Proteomes" id="UP000000422"/>
    </source>
</evidence>
<comment type="similarity">
    <text evidence="2">Belongs to the encapsulin family. Family 1 subfamily.</text>
</comment>
<evidence type="ECO:0000256" key="3">
    <source>
        <dbReference type="ARBA" id="ARBA00033787"/>
    </source>
</evidence>
<dbReference type="PANTHER" id="PTHR37165">
    <property type="entry name" value="PEPTIDASE U56 FAMILY"/>
    <property type="match status" value="1"/>
</dbReference>
<dbReference type="InterPro" id="IPR007544">
    <property type="entry name" value="ENCAP"/>
</dbReference>
<dbReference type="EMBL" id="BX571657">
    <property type="protein sequence ID" value="CAE09438.1"/>
    <property type="molecule type" value="Genomic_DNA"/>
</dbReference>
<dbReference type="PANTHER" id="PTHR37165:SF1">
    <property type="entry name" value="TYPE 1 ENCAPSULIN SHELL PROTEIN"/>
    <property type="match status" value="1"/>
</dbReference>
<dbReference type="Gene3D" id="3.30.2320.10">
    <property type="entry name" value="hypothetical protein PF0899 domain"/>
    <property type="match status" value="1"/>
</dbReference>
<gene>
    <name evidence="4" type="ordered locus">WS0287</name>
</gene>
<proteinExistence type="inferred from homology"/>
<sequence length="266" mass="28856">MDILRRENAQFPASIWSAIEKEAGLVFGKHLTGRKVVDFKGGLGIGFSSLPTGRVISSKEKLGEASVGVRMNTPVIELKIPFSFPESEVEAILREANAFDISSIEKAAKKVCVAENELVFYGLKKEGIEGLIPSIPHKPIKAKGDEILPAVAEGIKELVNSEIEGPYALLIQPQYFGKLFGVAGNSGYPLTLKLAELLQGNNIIVAPALKSGALLVSLRGGDYELYSGMDIGVGYSEKKSTNHELFFFETLTFRINTPEASIAIEW</sequence>
<organism evidence="5">
    <name type="scientific">Wolinella succinogenes (strain ATCC 29543 / DSM 1740 / CCUG 13145 / JCM 31913 / LMG 7466 / NCTC 11488 / FDC 602W)</name>
    <name type="common">Vibrio succinogenes</name>
    <dbReference type="NCBI Taxonomy" id="273121"/>
    <lineage>
        <taxon>Bacteria</taxon>
        <taxon>Pseudomonadati</taxon>
        <taxon>Campylobacterota</taxon>
        <taxon>Epsilonproteobacteria</taxon>
        <taxon>Campylobacterales</taxon>
        <taxon>Helicobacteraceae</taxon>
        <taxon>Wolinella</taxon>
    </lineage>
</organism>
<dbReference type="HOGENOM" id="CLU_089875_1_0_7"/>
<dbReference type="NCBIfam" id="NF041155">
    <property type="entry name" value="encap_f1"/>
    <property type="match status" value="1"/>
</dbReference>
<reference evidence="4 5" key="1">
    <citation type="journal article" date="2003" name="Proc. Natl. Acad. Sci. U.S.A.">
        <title>Complete genome sequence and analysis of Wolinella succinogenes.</title>
        <authorList>
            <person name="Baar C."/>
            <person name="Eppinger M."/>
            <person name="Raddatz G."/>
            <person name="Simon JM."/>
            <person name="Lanz C."/>
            <person name="Klimmek O."/>
            <person name="Nandakumar R."/>
            <person name="Gross R."/>
            <person name="Rosinus A."/>
            <person name="Keller H."/>
            <person name="Jagtap P."/>
            <person name="Linke B."/>
            <person name="Meyer F."/>
            <person name="Lederer H."/>
            <person name="Schuster S.C."/>
        </authorList>
    </citation>
    <scope>NUCLEOTIDE SEQUENCE [LARGE SCALE GENOMIC DNA]</scope>
    <source>
        <strain evidence="5">ATCC 29543 / DSM 1740 / CCUG 13145 / JCM 31913 / LMG 7466 / NCTC 11488 / FDC 602W</strain>
    </source>
</reference>
<accession>Q7MSM9</accession>
<keyword evidence="5" id="KW-1185">Reference proteome</keyword>
<dbReference type="Gene3D" id="3.30.2400.30">
    <property type="match status" value="1"/>
</dbReference>
<dbReference type="AlphaFoldDB" id="Q7MSM9"/>
<dbReference type="PIRSF" id="PIRSF019254">
    <property type="entry name" value="CFP29"/>
    <property type="match status" value="1"/>
</dbReference>
<dbReference type="GO" id="GO:0140737">
    <property type="term" value="C:encapsulin nanocompartment"/>
    <property type="evidence" value="ECO:0007669"/>
    <property type="project" value="UniProtKB-SubCell"/>
</dbReference>
<dbReference type="Pfam" id="PF04454">
    <property type="entry name" value="Linocin_M18"/>
    <property type="match status" value="1"/>
</dbReference>
<dbReference type="RefSeq" id="WP_011138239.1">
    <property type="nucleotide sequence ID" value="NC_005090.1"/>
</dbReference>
<evidence type="ECO:0000256" key="2">
    <source>
        <dbReference type="ARBA" id="ARBA00033743"/>
    </source>
</evidence>
<dbReference type="eggNOG" id="COG1659">
    <property type="taxonomic scope" value="Bacteria"/>
</dbReference>
<dbReference type="InterPro" id="IPR051429">
    <property type="entry name" value="Encapsulin_nc"/>
</dbReference>
<dbReference type="STRING" id="273121.WS0287"/>
<dbReference type="KEGG" id="wsu:WS0287"/>
<protein>
    <submittedName>
        <fullName evidence="4">LINOCIN M18</fullName>
    </submittedName>
</protein>
<evidence type="ECO:0000313" key="4">
    <source>
        <dbReference type="EMBL" id="CAE09438.1"/>
    </source>
</evidence>
<evidence type="ECO:0000256" key="1">
    <source>
        <dbReference type="ARBA" id="ARBA00033738"/>
    </source>
</evidence>
<name>Q7MSM9_WOLSU</name>